<dbReference type="GeneID" id="97485185"/>
<reference evidence="4" key="3">
    <citation type="submission" date="2016-08" db="EMBL/GenBank/DDBJ databases">
        <title>Sequencing, Assembly and Comparative Genomics of S. aureofaciens ATCC 10762.</title>
        <authorList>
            <person name="Gradnigo J.S."/>
            <person name="Johnson N."/>
            <person name="Somerville G.A."/>
        </authorList>
    </citation>
    <scope>NUCLEOTIDE SEQUENCE [LARGE SCALE GENOMIC DNA]</scope>
    <source>
        <strain evidence="4">ATCC 10762</strain>
    </source>
</reference>
<dbReference type="AlphaFoldDB" id="A0A1E7N2U5"/>
<dbReference type="Proteomes" id="UP000037395">
    <property type="component" value="Unassembled WGS sequence"/>
</dbReference>
<feature type="compositionally biased region" description="Low complexity" evidence="1">
    <location>
        <begin position="197"/>
        <end position="209"/>
    </location>
</feature>
<reference evidence="5" key="4">
    <citation type="submission" date="2016-08" db="EMBL/GenBank/DDBJ databases">
        <title>Sequencing, assembly and comparative genomics of S. aureofaciens ATCC 10762.</title>
        <authorList>
            <person name="Gradnigo J.S."/>
            <person name="Johnson N."/>
            <person name="Somerville G.A."/>
        </authorList>
    </citation>
    <scope>NUCLEOTIDE SEQUENCE [LARGE SCALE GENOMIC DNA]</scope>
    <source>
        <strain evidence="5">ATCC 10762 / DSM 40127 / CCM 3239 / JCM 4008 / LMG 5968 / NBRC 12843 / NCIMB 8234 / A-377</strain>
    </source>
</reference>
<dbReference type="RefSeq" id="WP_030558407.1">
    <property type="nucleotide sequence ID" value="NZ_BMUB01000004.1"/>
</dbReference>
<keyword evidence="5" id="KW-1185">Reference proteome</keyword>
<reference evidence="3" key="1">
    <citation type="journal article" date="2014" name="Int. J. Syst. Evol. Microbiol.">
        <title>Complete genome sequence of Corynebacterium casei LMG S-19264T (=DSM 44701T), isolated from a smear-ripened cheese.</title>
        <authorList>
            <consortium name="US DOE Joint Genome Institute (JGI-PGF)"/>
            <person name="Walter F."/>
            <person name="Albersmeier A."/>
            <person name="Kalinowski J."/>
            <person name="Ruckert C."/>
        </authorList>
    </citation>
    <scope>NUCLEOTIDE SEQUENCE</scope>
    <source>
        <strain evidence="3">JCM 4434</strain>
    </source>
</reference>
<evidence type="ECO:0000256" key="1">
    <source>
        <dbReference type="SAM" id="MobiDB-lite"/>
    </source>
</evidence>
<evidence type="ECO:0008006" key="6">
    <source>
        <dbReference type="Google" id="ProtNLM"/>
    </source>
</evidence>
<keyword evidence="2" id="KW-0732">Signal</keyword>
<evidence type="ECO:0000313" key="5">
    <source>
        <dbReference type="Proteomes" id="UP000037395"/>
    </source>
</evidence>
<gene>
    <name evidence="3" type="ORF">GCM10010502_20410</name>
    <name evidence="4" type="ORF">HS99_0034255</name>
</gene>
<accession>A0A8H9HK08</accession>
<sequence length="224" mass="22694">MGRTARRAGGTAAAVVVVLVLGAAACTGQGGGADATVTGSRPRPVSTVNGAVLSEPAPPSAQWIVDELSEPGAYESSCPVPTRTDMIVLDSDDRHRTRAAVVWLGDGLQVCLAGISHGADGGGSTVSSGPLGDLTRGHWSAWMGRSFFAVFPGDAGTVVMEDDDDHLYGPVHQRVADFGAGRRATFVQYAFPGPLAPSGSPSGSPRARLCPSAGGGCRPAQGGR</sequence>
<dbReference type="PROSITE" id="PS51257">
    <property type="entry name" value="PROKAR_LIPOPROTEIN"/>
    <property type="match status" value="1"/>
</dbReference>
<feature type="compositionally biased region" description="Gly residues" evidence="1">
    <location>
        <begin position="213"/>
        <end position="224"/>
    </location>
</feature>
<dbReference type="Proteomes" id="UP000610124">
    <property type="component" value="Unassembled WGS sequence"/>
</dbReference>
<feature type="region of interest" description="Disordered" evidence="1">
    <location>
        <begin position="197"/>
        <end position="224"/>
    </location>
</feature>
<dbReference type="EMBL" id="JPRF03000040">
    <property type="protein sequence ID" value="OEV35002.1"/>
    <property type="molecule type" value="Genomic_DNA"/>
</dbReference>
<dbReference type="EMBL" id="BMUB01000004">
    <property type="protein sequence ID" value="GGU69211.1"/>
    <property type="molecule type" value="Genomic_DNA"/>
</dbReference>
<feature type="chain" id="PRO_5038294926" description="Lipoprotein" evidence="2">
    <location>
        <begin position="26"/>
        <end position="224"/>
    </location>
</feature>
<organism evidence="4 5">
    <name type="scientific">Kitasatospora aureofaciens</name>
    <name type="common">Streptomyces aureofaciens</name>
    <dbReference type="NCBI Taxonomy" id="1894"/>
    <lineage>
        <taxon>Bacteria</taxon>
        <taxon>Bacillati</taxon>
        <taxon>Actinomycetota</taxon>
        <taxon>Actinomycetes</taxon>
        <taxon>Kitasatosporales</taxon>
        <taxon>Streptomycetaceae</taxon>
        <taxon>Kitasatospora</taxon>
    </lineage>
</organism>
<reference evidence="4 5" key="2">
    <citation type="submission" date="2014-07" db="EMBL/GenBank/DDBJ databases">
        <authorList>
            <person name="Zhang J.E."/>
            <person name="Yang H."/>
            <person name="Guo J."/>
            <person name="Deng Z."/>
            <person name="Luo H."/>
            <person name="Luo M."/>
            <person name="Zhao B."/>
        </authorList>
    </citation>
    <scope>NUCLEOTIDE SEQUENCE [LARGE SCALE GENOMIC DNA]</scope>
    <source>
        <strain evidence="4">ATCC 10762</strain>
        <strain evidence="5">ATCC 10762 / DSM 40127 / CCM 3239 / JCM 4008 / LMG 5968 / NBRC 12843 / NCIMB 8234 / A-377</strain>
    </source>
</reference>
<evidence type="ECO:0000313" key="3">
    <source>
        <dbReference type="EMBL" id="GGU69211.1"/>
    </source>
</evidence>
<feature type="signal peptide" evidence="2">
    <location>
        <begin position="1"/>
        <end position="25"/>
    </location>
</feature>
<accession>A0A1E7N2U5</accession>
<evidence type="ECO:0000313" key="4">
    <source>
        <dbReference type="EMBL" id="OEV35002.1"/>
    </source>
</evidence>
<protein>
    <recommendedName>
        <fullName evidence="6">Lipoprotein</fullName>
    </recommendedName>
</protein>
<comment type="caution">
    <text evidence="4">The sequence shown here is derived from an EMBL/GenBank/DDBJ whole genome shotgun (WGS) entry which is preliminary data.</text>
</comment>
<evidence type="ECO:0000256" key="2">
    <source>
        <dbReference type="SAM" id="SignalP"/>
    </source>
</evidence>
<reference evidence="3" key="5">
    <citation type="submission" date="2020-09" db="EMBL/GenBank/DDBJ databases">
        <authorList>
            <person name="Sun Q."/>
            <person name="Ohkuma M."/>
        </authorList>
    </citation>
    <scope>NUCLEOTIDE SEQUENCE</scope>
    <source>
        <strain evidence="3">JCM 4434</strain>
    </source>
</reference>
<proteinExistence type="predicted"/>
<name>A0A1E7N2U5_KITAU</name>